<protein>
    <submittedName>
        <fullName evidence="2">HAD superfamily hydrolase (TIGR01509 family)/HAD superfamily hydrolase (TIGR01549 family)</fullName>
    </submittedName>
</protein>
<dbReference type="SFLD" id="SFLDG01129">
    <property type="entry name" value="C1.5:_HAD__Beta-PGM__Phosphata"/>
    <property type="match status" value="1"/>
</dbReference>
<evidence type="ECO:0000256" key="1">
    <source>
        <dbReference type="ARBA" id="ARBA00022801"/>
    </source>
</evidence>
<dbReference type="PANTHER" id="PTHR43316:SF8">
    <property type="entry name" value="HAD FAMILY HYDROLASE"/>
    <property type="match status" value="1"/>
</dbReference>
<organism evidence="2 3">
    <name type="scientific">Thermosporothrix hazakensis</name>
    <dbReference type="NCBI Taxonomy" id="644383"/>
    <lineage>
        <taxon>Bacteria</taxon>
        <taxon>Bacillati</taxon>
        <taxon>Chloroflexota</taxon>
        <taxon>Ktedonobacteria</taxon>
        <taxon>Ktedonobacterales</taxon>
        <taxon>Thermosporotrichaceae</taxon>
        <taxon>Thermosporothrix</taxon>
    </lineage>
</organism>
<dbReference type="OrthoDB" id="142397at2"/>
<comment type="caution">
    <text evidence="2">The sequence shown here is derived from an EMBL/GenBank/DDBJ whole genome shotgun (WGS) entry which is preliminary data.</text>
</comment>
<dbReference type="InterPro" id="IPR006549">
    <property type="entry name" value="HAD-SF_hydro_IIIA"/>
</dbReference>
<keyword evidence="3" id="KW-1185">Reference proteome</keyword>
<keyword evidence="1 2" id="KW-0378">Hydrolase</keyword>
<dbReference type="PANTHER" id="PTHR43316">
    <property type="entry name" value="HYDROLASE, HALOACID DELAHOGENASE-RELATED"/>
    <property type="match status" value="1"/>
</dbReference>
<dbReference type="InterPro" id="IPR023214">
    <property type="entry name" value="HAD_sf"/>
</dbReference>
<dbReference type="NCBIfam" id="TIGR01549">
    <property type="entry name" value="HAD-SF-IA-v1"/>
    <property type="match status" value="1"/>
</dbReference>
<dbReference type="AlphaFoldDB" id="A0A326TWX8"/>
<dbReference type="Gene3D" id="1.20.120.1600">
    <property type="match status" value="1"/>
</dbReference>
<dbReference type="Gene3D" id="3.40.50.1000">
    <property type="entry name" value="HAD superfamily/HAD-like"/>
    <property type="match status" value="1"/>
</dbReference>
<accession>A0A326TWX8</accession>
<dbReference type="NCBIfam" id="TIGR01662">
    <property type="entry name" value="HAD-SF-IIIA"/>
    <property type="match status" value="1"/>
</dbReference>
<dbReference type="PRINTS" id="PR00413">
    <property type="entry name" value="HADHALOGNASE"/>
</dbReference>
<evidence type="ECO:0000313" key="3">
    <source>
        <dbReference type="Proteomes" id="UP000248806"/>
    </source>
</evidence>
<dbReference type="InterPro" id="IPR006439">
    <property type="entry name" value="HAD-SF_hydro_IA"/>
</dbReference>
<dbReference type="SFLD" id="SFLDS00003">
    <property type="entry name" value="Haloacid_Dehalogenase"/>
    <property type="match status" value="1"/>
</dbReference>
<dbReference type="SUPFAM" id="SSF56784">
    <property type="entry name" value="HAD-like"/>
    <property type="match status" value="1"/>
</dbReference>
<evidence type="ECO:0000313" key="2">
    <source>
        <dbReference type="EMBL" id="PZW20802.1"/>
    </source>
</evidence>
<name>A0A326TWX8_THEHA</name>
<reference evidence="2 3" key="1">
    <citation type="submission" date="2018-06" db="EMBL/GenBank/DDBJ databases">
        <title>Genomic Encyclopedia of Archaeal and Bacterial Type Strains, Phase II (KMG-II): from individual species to whole genera.</title>
        <authorList>
            <person name="Goeker M."/>
        </authorList>
    </citation>
    <scope>NUCLEOTIDE SEQUENCE [LARGE SCALE GENOMIC DNA]</scope>
    <source>
        <strain evidence="2 3">ATCC BAA-1881</strain>
    </source>
</reference>
<dbReference type="InterPro" id="IPR051540">
    <property type="entry name" value="S-2-haloacid_dehalogenase"/>
</dbReference>
<dbReference type="Pfam" id="PF00702">
    <property type="entry name" value="Hydrolase"/>
    <property type="match status" value="1"/>
</dbReference>
<dbReference type="InterPro" id="IPR036412">
    <property type="entry name" value="HAD-like_sf"/>
</dbReference>
<gene>
    <name evidence="2" type="ORF">EI42_05807</name>
</gene>
<proteinExistence type="predicted"/>
<dbReference type="GO" id="GO:0016787">
    <property type="term" value="F:hydrolase activity"/>
    <property type="evidence" value="ECO:0007669"/>
    <property type="project" value="UniProtKB-KW"/>
</dbReference>
<dbReference type="EMBL" id="QKUF01000039">
    <property type="protein sequence ID" value="PZW20802.1"/>
    <property type="molecule type" value="Genomic_DNA"/>
</dbReference>
<dbReference type="NCBIfam" id="TIGR01509">
    <property type="entry name" value="HAD-SF-IA-v3"/>
    <property type="match status" value="1"/>
</dbReference>
<dbReference type="RefSeq" id="WP_111326042.1">
    <property type="nucleotide sequence ID" value="NZ_BIFX01000001.1"/>
</dbReference>
<sequence length="293" mass="33115">MLQNSSFEGRAIRYLLFDLGDTLWTKNTRNWKALEAAGNQRASTLLAQFFPTPSSGPESGQKLREARGNAIMQALQAQNEISPCTPDIMRTACQQIGYPLPTDEQTIALFEALRMRLPESRKLDDDALSTLHTLKQRGYQIGIVTNRQEGGRLFFEDLSKLGLLEAIHPDHVIVSCDYGLRKPHPAIFRALLETMGASPAETIMIGDNIYADVVGAKRLKLQAIWKPPPERLQAFQQQYPDRPLQLNELADFVGRYEAKKYSLSSYNEIKPFMQPDAMIERVSELLHLLPETE</sequence>
<dbReference type="Proteomes" id="UP000248806">
    <property type="component" value="Unassembled WGS sequence"/>
</dbReference>